<sequence length="378" mass="40625">MRVALALGSGGARGYAHIGVIRELEARGHEIVAISGSSMGAVVGGLYAAGKLDEFEEWVRPLTQRDVVRLIDPALTGGGAMRARRVMQRLSKILDGARIENARIPFTAVATDMHSRREVWFTRGPMDVAMRASFAIPSVITPAVVGERLLIDGGVMNPVPVEPLIATNADIMVAVSLTGRRGDALGSVINESSDEAEEDIEAKVKKADDAPHRIEDRATRLRAATSEMFDREMTRFIANRLLPALEDWEVGKTQAGTKVRKRLAGKVSPEMVADAGATSNYDAAEEMVSDELDHAISPGAVAETYGTLPKSLGMFDVVVQALDAVEAVITGYRLAGNPPDIHISVPASTCTAFDFHRAEYVIGVGHDLCTEALDREKL</sequence>
<feature type="active site" description="Nucleophile" evidence="4">
    <location>
        <position position="38"/>
    </location>
</feature>
<keyword evidence="3 4" id="KW-0443">Lipid metabolism</keyword>
<name>A0A173LRJ8_9ACTN</name>
<dbReference type="InterPro" id="IPR016035">
    <property type="entry name" value="Acyl_Trfase/lysoPLipase"/>
</dbReference>
<dbReference type="Pfam" id="PF01734">
    <property type="entry name" value="Patatin"/>
    <property type="match status" value="1"/>
</dbReference>
<dbReference type="RefSeq" id="WP_082908770.1">
    <property type="nucleotide sequence ID" value="NZ_CP015961.1"/>
</dbReference>
<feature type="active site" description="Proton acceptor" evidence="4">
    <location>
        <position position="152"/>
    </location>
</feature>
<evidence type="ECO:0000256" key="2">
    <source>
        <dbReference type="ARBA" id="ARBA00022963"/>
    </source>
</evidence>
<dbReference type="KEGG" id="dtm:BJL86_3133"/>
<dbReference type="Proteomes" id="UP000186104">
    <property type="component" value="Chromosome"/>
</dbReference>
<feature type="domain" description="PNPLA" evidence="5">
    <location>
        <begin position="5"/>
        <end position="165"/>
    </location>
</feature>
<evidence type="ECO:0000256" key="3">
    <source>
        <dbReference type="ARBA" id="ARBA00023098"/>
    </source>
</evidence>
<comment type="caution">
    <text evidence="4">Lacks conserved residue(s) required for the propagation of feature annotation.</text>
</comment>
<feature type="short sequence motif" description="DGA/G" evidence="4">
    <location>
        <begin position="152"/>
        <end position="154"/>
    </location>
</feature>
<dbReference type="PANTHER" id="PTHR14226:SF76">
    <property type="entry name" value="NTE FAMILY PROTEIN RSSA"/>
    <property type="match status" value="1"/>
</dbReference>
<keyword evidence="1 4" id="KW-0378">Hydrolase</keyword>
<dbReference type="SUPFAM" id="SSF52151">
    <property type="entry name" value="FabD/lysophospholipase-like"/>
    <property type="match status" value="1"/>
</dbReference>
<accession>A0A173LRJ8</accession>
<dbReference type="InterPro" id="IPR002641">
    <property type="entry name" value="PNPLA_dom"/>
</dbReference>
<protein>
    <submittedName>
        <fullName evidence="6">Putative NTE family protein</fullName>
    </submittedName>
</protein>
<dbReference type="EMBL" id="CP015961">
    <property type="protein sequence ID" value="ANI93892.1"/>
    <property type="molecule type" value="Genomic_DNA"/>
</dbReference>
<evidence type="ECO:0000313" key="7">
    <source>
        <dbReference type="Proteomes" id="UP000186104"/>
    </source>
</evidence>
<keyword evidence="2 4" id="KW-0442">Lipid degradation</keyword>
<evidence type="ECO:0000256" key="1">
    <source>
        <dbReference type="ARBA" id="ARBA00022801"/>
    </source>
</evidence>
<dbReference type="STRING" id="499555.BJL86_3133"/>
<dbReference type="AlphaFoldDB" id="A0A173LRJ8"/>
<dbReference type="GO" id="GO:0016787">
    <property type="term" value="F:hydrolase activity"/>
    <property type="evidence" value="ECO:0007669"/>
    <property type="project" value="UniProtKB-UniRule"/>
</dbReference>
<feature type="short sequence motif" description="GXSXG" evidence="4">
    <location>
        <begin position="36"/>
        <end position="40"/>
    </location>
</feature>
<gene>
    <name evidence="6" type="ORF">BJL86_3133</name>
</gene>
<keyword evidence="7" id="KW-1185">Reference proteome</keyword>
<dbReference type="OrthoDB" id="5290098at2"/>
<evidence type="ECO:0000313" key="6">
    <source>
        <dbReference type="EMBL" id="ANI93892.1"/>
    </source>
</evidence>
<reference evidence="6 7" key="1">
    <citation type="submission" date="2016-06" db="EMBL/GenBank/DDBJ databases">
        <title>Complete genome sequence of a saline-alkali tolerant type strain Dietzia timorensis ID05-A0528T.</title>
        <authorList>
            <person name="Wu X."/>
        </authorList>
    </citation>
    <scope>NUCLEOTIDE SEQUENCE [LARGE SCALE GENOMIC DNA]</scope>
    <source>
        <strain evidence="6 7">ID05-A0528</strain>
    </source>
</reference>
<dbReference type="InterPro" id="IPR050301">
    <property type="entry name" value="NTE"/>
</dbReference>
<proteinExistence type="predicted"/>
<evidence type="ECO:0000256" key="4">
    <source>
        <dbReference type="PROSITE-ProRule" id="PRU01161"/>
    </source>
</evidence>
<dbReference type="GO" id="GO:0016042">
    <property type="term" value="P:lipid catabolic process"/>
    <property type="evidence" value="ECO:0007669"/>
    <property type="project" value="UniProtKB-UniRule"/>
</dbReference>
<dbReference type="PANTHER" id="PTHR14226">
    <property type="entry name" value="NEUROPATHY TARGET ESTERASE/SWISS CHEESE D.MELANOGASTER"/>
    <property type="match status" value="1"/>
</dbReference>
<organism evidence="6 7">
    <name type="scientific">Dietzia timorensis</name>
    <dbReference type="NCBI Taxonomy" id="499555"/>
    <lineage>
        <taxon>Bacteria</taxon>
        <taxon>Bacillati</taxon>
        <taxon>Actinomycetota</taxon>
        <taxon>Actinomycetes</taxon>
        <taxon>Mycobacteriales</taxon>
        <taxon>Dietziaceae</taxon>
        <taxon>Dietzia</taxon>
    </lineage>
</organism>
<evidence type="ECO:0000259" key="5">
    <source>
        <dbReference type="PROSITE" id="PS51635"/>
    </source>
</evidence>
<dbReference type="PROSITE" id="PS51635">
    <property type="entry name" value="PNPLA"/>
    <property type="match status" value="1"/>
</dbReference>
<dbReference type="Gene3D" id="3.40.1090.10">
    <property type="entry name" value="Cytosolic phospholipase A2 catalytic domain"/>
    <property type="match status" value="1"/>
</dbReference>